<feature type="compositionally biased region" description="Basic and acidic residues" evidence="1">
    <location>
        <begin position="25"/>
        <end position="43"/>
    </location>
</feature>
<evidence type="ECO:0000313" key="4">
    <source>
        <dbReference type="Proteomes" id="UP000502996"/>
    </source>
</evidence>
<sequence>MSATMDHGTDPVTEPVQQQPVDGPEPERVHPLDEPRTEPTRVVETEPVRRGRGLGANRHLGSVVLSFLATIGAYGALDYGFYRANTAASTNGLDGTRLADATMIALGAAAACVLVAALAARISGLGPLLAGLVLGAAPAAWVFLDWSSYVSRLDDVPELWEHTTFGLAYVAFAVYPVTAGLLIGAGLAGRWRRPKLIAPTD</sequence>
<evidence type="ECO:0000256" key="1">
    <source>
        <dbReference type="SAM" id="MobiDB-lite"/>
    </source>
</evidence>
<feature type="transmembrane region" description="Helical" evidence="2">
    <location>
        <begin position="59"/>
        <end position="77"/>
    </location>
</feature>
<dbReference type="EMBL" id="CP049257">
    <property type="protein sequence ID" value="QIG43281.1"/>
    <property type="molecule type" value="Genomic_DNA"/>
</dbReference>
<feature type="region of interest" description="Disordered" evidence="1">
    <location>
        <begin position="1"/>
        <end position="43"/>
    </location>
</feature>
<dbReference type="AlphaFoldDB" id="A0A6G6WD57"/>
<reference evidence="3 4" key="1">
    <citation type="submission" date="2020-02" db="EMBL/GenBank/DDBJ databases">
        <title>Full genome sequence of Nocardioides sp. R-3366.</title>
        <authorList>
            <person name="Im W.-T."/>
        </authorList>
    </citation>
    <scope>NUCLEOTIDE SEQUENCE [LARGE SCALE GENOMIC DNA]</scope>
    <source>
        <strain evidence="3 4">R-3366</strain>
    </source>
</reference>
<feature type="transmembrane region" description="Helical" evidence="2">
    <location>
        <begin position="164"/>
        <end position="188"/>
    </location>
</feature>
<keyword evidence="4" id="KW-1185">Reference proteome</keyword>
<accession>A0A6G6WD57</accession>
<proteinExistence type="predicted"/>
<evidence type="ECO:0000313" key="3">
    <source>
        <dbReference type="EMBL" id="QIG43281.1"/>
    </source>
</evidence>
<protein>
    <submittedName>
        <fullName evidence="3">Uncharacterized protein</fullName>
    </submittedName>
</protein>
<name>A0A6G6WD57_9ACTN</name>
<organism evidence="3 4">
    <name type="scientific">Nocardioides anomalus</name>
    <dbReference type="NCBI Taxonomy" id="2712223"/>
    <lineage>
        <taxon>Bacteria</taxon>
        <taxon>Bacillati</taxon>
        <taxon>Actinomycetota</taxon>
        <taxon>Actinomycetes</taxon>
        <taxon>Propionibacteriales</taxon>
        <taxon>Nocardioidaceae</taxon>
        <taxon>Nocardioides</taxon>
    </lineage>
</organism>
<dbReference type="RefSeq" id="WP_165232482.1">
    <property type="nucleotide sequence ID" value="NZ_CP049257.1"/>
</dbReference>
<gene>
    <name evidence="3" type="ORF">G5V58_11385</name>
</gene>
<feature type="transmembrane region" description="Helical" evidence="2">
    <location>
        <begin position="97"/>
        <end position="118"/>
    </location>
</feature>
<keyword evidence="2" id="KW-0812">Transmembrane</keyword>
<keyword evidence="2" id="KW-0472">Membrane</keyword>
<evidence type="ECO:0000256" key="2">
    <source>
        <dbReference type="SAM" id="Phobius"/>
    </source>
</evidence>
<dbReference type="Proteomes" id="UP000502996">
    <property type="component" value="Chromosome"/>
</dbReference>
<dbReference type="KEGG" id="nano:G5V58_11385"/>
<keyword evidence="2" id="KW-1133">Transmembrane helix</keyword>
<feature type="transmembrane region" description="Helical" evidence="2">
    <location>
        <begin position="125"/>
        <end position="144"/>
    </location>
</feature>